<keyword evidence="20" id="KW-0560">Oxidoreductase</keyword>
<dbReference type="GO" id="GO:0004129">
    <property type="term" value="F:cytochrome-c oxidase activity"/>
    <property type="evidence" value="ECO:0007669"/>
    <property type="project" value="InterPro"/>
</dbReference>
<dbReference type="InterPro" id="IPR026468">
    <property type="entry name" value="Nitrous_oxide_Rdtase_Sec-dep"/>
</dbReference>
<comment type="pathway">
    <text evidence="5">Nitrogen metabolism; nitrate reduction (denitrification); dinitrogen from nitrate: step 4/4.</text>
</comment>
<dbReference type="EMBL" id="DRWN01000014">
    <property type="protein sequence ID" value="HHK67843.1"/>
    <property type="molecule type" value="Genomic_DNA"/>
</dbReference>
<name>A0A7C5LEV6_CALS0</name>
<dbReference type="InterPro" id="IPR006311">
    <property type="entry name" value="TAT_signal"/>
</dbReference>
<dbReference type="PROSITE" id="PS51318">
    <property type="entry name" value="TAT"/>
    <property type="match status" value="1"/>
</dbReference>
<feature type="compositionally biased region" description="Basic and acidic residues" evidence="18">
    <location>
        <begin position="563"/>
        <end position="575"/>
    </location>
</feature>
<dbReference type="NCBIfam" id="TIGR04246">
    <property type="entry name" value="nitrous_NosZ_Gp"/>
    <property type="match status" value="1"/>
</dbReference>
<comment type="function">
    <text evidence="3">Nitrous-oxide reductase is part of a bacterial respiratory system which is activated under anaerobic conditions in the presence of nitrate or nitrous oxide.</text>
</comment>
<dbReference type="InterPro" id="IPR002429">
    <property type="entry name" value="CcO_II-like_C"/>
</dbReference>
<evidence type="ECO:0000256" key="5">
    <source>
        <dbReference type="ARBA" id="ARBA00004779"/>
    </source>
</evidence>
<dbReference type="PANTHER" id="PTHR42838:SF2">
    <property type="entry name" value="NITROUS-OXIDE REDUCTASE"/>
    <property type="match status" value="1"/>
</dbReference>
<comment type="similarity">
    <text evidence="7">Belongs to the NosZ family.</text>
</comment>
<dbReference type="UniPathway" id="UPA00652">
    <property type="reaction ID" value="UER00709"/>
</dbReference>
<dbReference type="PROSITE" id="PS50857">
    <property type="entry name" value="COX2_CUA"/>
    <property type="match status" value="1"/>
</dbReference>
<evidence type="ECO:0000256" key="18">
    <source>
        <dbReference type="SAM" id="MobiDB-lite"/>
    </source>
</evidence>
<dbReference type="InterPro" id="IPR028096">
    <property type="entry name" value="EfeO_Cupredoxin"/>
</dbReference>
<evidence type="ECO:0000256" key="14">
    <source>
        <dbReference type="ARBA" id="ARBA00023008"/>
    </source>
</evidence>
<comment type="catalytic activity">
    <reaction evidence="17">
        <text>N2 + 2 Fe(III)-[cytochrome c] + H2O = nitrous oxide + 2 Fe(II)-[cytochrome c] + 2 H(+)</text>
        <dbReference type="Rhea" id="RHEA:43108"/>
        <dbReference type="Rhea" id="RHEA-COMP:10350"/>
        <dbReference type="Rhea" id="RHEA-COMP:14399"/>
        <dbReference type="ChEBI" id="CHEBI:15377"/>
        <dbReference type="ChEBI" id="CHEBI:15378"/>
        <dbReference type="ChEBI" id="CHEBI:17045"/>
        <dbReference type="ChEBI" id="CHEBI:17997"/>
        <dbReference type="ChEBI" id="CHEBI:29033"/>
        <dbReference type="ChEBI" id="CHEBI:29034"/>
        <dbReference type="EC" id="1.7.2.4"/>
    </reaction>
</comment>
<evidence type="ECO:0000256" key="2">
    <source>
        <dbReference type="ARBA" id="ARBA00001935"/>
    </source>
</evidence>
<dbReference type="InterPro" id="IPR008972">
    <property type="entry name" value="Cupredoxin"/>
</dbReference>
<sequence>MGVVKEAKVSRRKLISALGAGVVVGAAAGFTAGRFITPPAPPVAAAVEKVITERKLTTFHAVAALKTYVPGGVYDEFVMFSSGGHSGQVLVIGVPSMRLLKVIAVYTVEPWQGYGYGDVKTMRLLEKGSNGVRLLTMGDTHHPEFDRRNAEYVGEWLFIGDKLNARMAAIGLRDFETKDIVKLPNTQTQHGGACTTPNTEYVACMSQFPAPWEPGKGYKPGVTYVPLTEKNFADYFRGCASFIAFDRAKGRFDLARSFQIELPPYMQDLEVVGWGPSDGFAFTNSINTERAIGGVLEGRPPLEVGASQRDFDYLHVINWKKAEELVRAGKAVEMNGVKVVTLETAVKEGVLFFVPEPKSPHGCDMSPSGRYVVIGGKLSPVVTIYDVEKIKSAIADKRFEGTDPYGVPIIRFEDAKAAQIETALGPLHNEFDDKGHGYVSTFIGNEVNKYTLGPPDYTGPNPFKLVDRIKIHYNIGHLCTPESDSPSPKGKYLVALNKWSLDRFMNIGPLLPQNFQLIDISGEKMELLYDMPIGIGEPHYAKMILASKLKPLEVYPVGTNPETFEKDPNATEKGKERIHRHQEGGRWVTEVWATEIRSTITPDIIRCKAGDLVRLHITNVETARDATHAFALSEYNIIASIEPGETATIEFTADKPGVYCFYCIEFCSPLHLEMAGWLEVEPA</sequence>
<dbReference type="GO" id="GO:0050304">
    <property type="term" value="F:nitrous-oxide reductase activity"/>
    <property type="evidence" value="ECO:0007669"/>
    <property type="project" value="UniProtKB-EC"/>
</dbReference>
<evidence type="ECO:0000256" key="7">
    <source>
        <dbReference type="ARBA" id="ARBA00010372"/>
    </source>
</evidence>
<dbReference type="InterPro" id="IPR011045">
    <property type="entry name" value="N2O_reductase_N"/>
</dbReference>
<dbReference type="Pfam" id="PF18764">
    <property type="entry name" value="nos_propeller"/>
    <property type="match status" value="1"/>
</dbReference>
<comment type="caution">
    <text evidence="20">The sequence shown here is derived from an EMBL/GenBank/DDBJ whole genome shotgun (WGS) entry which is preliminary data.</text>
</comment>
<evidence type="ECO:0000313" key="20">
    <source>
        <dbReference type="EMBL" id="HHK67843.1"/>
    </source>
</evidence>
<evidence type="ECO:0000256" key="8">
    <source>
        <dbReference type="ARBA" id="ARBA00011738"/>
    </source>
</evidence>
<evidence type="ECO:0000256" key="13">
    <source>
        <dbReference type="ARBA" id="ARBA00022837"/>
    </source>
</evidence>
<reference evidence="20" key="1">
    <citation type="journal article" date="2020" name="mSystems">
        <title>Genome- and Community-Level Interaction Insights into Carbon Utilization and Element Cycling Functions of Hydrothermarchaeota in Hydrothermal Sediment.</title>
        <authorList>
            <person name="Zhou Z."/>
            <person name="Liu Y."/>
            <person name="Xu W."/>
            <person name="Pan J."/>
            <person name="Luo Z.H."/>
            <person name="Li M."/>
        </authorList>
    </citation>
    <scope>NUCLEOTIDE SEQUENCE [LARGE SCALE GENOMIC DNA]</scope>
    <source>
        <strain evidence="20">SpSt-1056</strain>
    </source>
</reference>
<dbReference type="CDD" id="cd04223">
    <property type="entry name" value="N2OR_C"/>
    <property type="match status" value="1"/>
</dbReference>
<accession>A0A7C5LEV6</accession>
<evidence type="ECO:0000256" key="17">
    <source>
        <dbReference type="ARBA" id="ARBA00049555"/>
    </source>
</evidence>
<dbReference type="EC" id="1.7.2.4" evidence="9"/>
<dbReference type="AlphaFoldDB" id="A0A7C5LEV6"/>
<evidence type="ECO:0000256" key="16">
    <source>
        <dbReference type="ARBA" id="ARBA00032847"/>
    </source>
</evidence>
<dbReference type="InterPro" id="IPR034205">
    <property type="entry name" value="N2OR_C"/>
</dbReference>
<proteinExistence type="inferred from homology"/>
<comment type="similarity">
    <text evidence="6">In the C-terminal section; belongs to the cytochrome c oxidase subunit 2 family.</text>
</comment>
<evidence type="ECO:0000256" key="10">
    <source>
        <dbReference type="ARBA" id="ARBA00016560"/>
    </source>
</evidence>
<keyword evidence="11" id="KW-0479">Metal-binding</keyword>
<dbReference type="Gene3D" id="2.130.10.10">
    <property type="entry name" value="YVTN repeat-like/Quinoprotein amine dehydrogenase"/>
    <property type="match status" value="1"/>
</dbReference>
<dbReference type="InterPro" id="IPR051403">
    <property type="entry name" value="NosZ/Cyto_c_oxidase_sub2"/>
</dbReference>
<evidence type="ECO:0000256" key="11">
    <source>
        <dbReference type="ARBA" id="ARBA00022723"/>
    </source>
</evidence>
<gene>
    <name evidence="20" type="primary">nosZ</name>
    <name evidence="20" type="ORF">ENM11_01630</name>
</gene>
<evidence type="ECO:0000256" key="1">
    <source>
        <dbReference type="ARBA" id="ARBA00001913"/>
    </source>
</evidence>
<feature type="region of interest" description="Disordered" evidence="18">
    <location>
        <begin position="560"/>
        <end position="580"/>
    </location>
</feature>
<keyword evidence="12" id="KW-0574">Periplasm</keyword>
<dbReference type="SUPFAM" id="SSF49503">
    <property type="entry name" value="Cupredoxins"/>
    <property type="match status" value="1"/>
</dbReference>
<dbReference type="Pfam" id="PF13473">
    <property type="entry name" value="Cupredoxin_1"/>
    <property type="match status" value="1"/>
</dbReference>
<dbReference type="InterPro" id="IPR015943">
    <property type="entry name" value="WD40/YVTN_repeat-like_dom_sf"/>
</dbReference>
<dbReference type="InterPro" id="IPR041114">
    <property type="entry name" value="Nos_propeller"/>
</dbReference>
<comment type="cofactor">
    <cofactor evidence="2">
        <name>Cu cation</name>
        <dbReference type="ChEBI" id="CHEBI:23378"/>
    </cofactor>
</comment>
<comment type="subunit">
    <text evidence="8">Homodimer.</text>
</comment>
<keyword evidence="13" id="KW-0106">Calcium</keyword>
<dbReference type="GO" id="GO:0019333">
    <property type="term" value="P:denitrification pathway"/>
    <property type="evidence" value="ECO:0007669"/>
    <property type="project" value="UniProtKB-UniPathway"/>
</dbReference>
<comment type="subcellular location">
    <subcellularLocation>
        <location evidence="4">Periplasm</location>
    </subcellularLocation>
</comment>
<dbReference type="GO" id="GO:0005507">
    <property type="term" value="F:copper ion binding"/>
    <property type="evidence" value="ECO:0007669"/>
    <property type="project" value="InterPro"/>
</dbReference>
<evidence type="ECO:0000256" key="12">
    <source>
        <dbReference type="ARBA" id="ARBA00022764"/>
    </source>
</evidence>
<evidence type="ECO:0000256" key="15">
    <source>
        <dbReference type="ARBA" id="ARBA00031077"/>
    </source>
</evidence>
<evidence type="ECO:0000259" key="19">
    <source>
        <dbReference type="PROSITE" id="PS50857"/>
    </source>
</evidence>
<evidence type="ECO:0000256" key="6">
    <source>
        <dbReference type="ARBA" id="ARBA00006790"/>
    </source>
</evidence>
<keyword evidence="14" id="KW-0186">Copper</keyword>
<evidence type="ECO:0000256" key="3">
    <source>
        <dbReference type="ARBA" id="ARBA00003034"/>
    </source>
</evidence>
<protein>
    <recommendedName>
        <fullName evidence="10">Nitrous-oxide reductase</fullName>
        <ecNumber evidence="9">1.7.2.4</ecNumber>
    </recommendedName>
    <alternativeName>
        <fullName evidence="15">N(2)OR</fullName>
    </alternativeName>
    <alternativeName>
        <fullName evidence="16">N2O reductase</fullName>
    </alternativeName>
</protein>
<evidence type="ECO:0000256" key="4">
    <source>
        <dbReference type="ARBA" id="ARBA00004418"/>
    </source>
</evidence>
<evidence type="ECO:0000256" key="9">
    <source>
        <dbReference type="ARBA" id="ARBA00011896"/>
    </source>
</evidence>
<dbReference type="GO" id="GO:0042597">
    <property type="term" value="C:periplasmic space"/>
    <property type="evidence" value="ECO:0007669"/>
    <property type="project" value="UniProtKB-SubCell"/>
</dbReference>
<feature type="domain" description="Cytochrome oxidase subunit II copper A binding" evidence="19">
    <location>
        <begin position="575"/>
        <end position="683"/>
    </location>
</feature>
<comment type="cofactor">
    <cofactor evidence="1">
        <name>Ca(2+)</name>
        <dbReference type="ChEBI" id="CHEBI:29108"/>
    </cofactor>
</comment>
<organism evidence="20">
    <name type="scientific">Caldiarchaeum subterraneum</name>
    <dbReference type="NCBI Taxonomy" id="311458"/>
    <lineage>
        <taxon>Archaea</taxon>
        <taxon>Nitrososphaerota</taxon>
        <taxon>Candidatus Caldarchaeales</taxon>
        <taxon>Candidatus Caldarchaeaceae</taxon>
        <taxon>Candidatus Caldarchaeum</taxon>
    </lineage>
</organism>
<dbReference type="Gene3D" id="2.60.40.420">
    <property type="entry name" value="Cupredoxins - blue copper proteins"/>
    <property type="match status" value="1"/>
</dbReference>
<dbReference type="SUPFAM" id="SSF50974">
    <property type="entry name" value="Nitrous oxide reductase, N-terminal domain"/>
    <property type="match status" value="1"/>
</dbReference>
<dbReference type="PANTHER" id="PTHR42838">
    <property type="entry name" value="CYTOCHROME C OXIDASE SUBUNIT II"/>
    <property type="match status" value="1"/>
</dbReference>
<dbReference type="GO" id="GO:0016020">
    <property type="term" value="C:membrane"/>
    <property type="evidence" value="ECO:0007669"/>
    <property type="project" value="InterPro"/>
</dbReference>